<dbReference type="PANTHER" id="PTHR48039:SF5">
    <property type="entry name" value="RNA-BINDING PROTEIN 28"/>
    <property type="match status" value="1"/>
</dbReference>
<feature type="compositionally biased region" description="Polar residues" evidence="6">
    <location>
        <begin position="144"/>
        <end position="156"/>
    </location>
</feature>
<gene>
    <name evidence="8" type="primary">RBM19</name>
    <name evidence="8" type="ORF">HK100_004581</name>
</gene>
<feature type="region of interest" description="Disordered" evidence="6">
    <location>
        <begin position="656"/>
        <end position="676"/>
    </location>
</feature>
<dbReference type="Gene3D" id="3.30.70.330">
    <property type="match status" value="5"/>
</dbReference>
<reference evidence="8" key="1">
    <citation type="submission" date="2020-05" db="EMBL/GenBank/DDBJ databases">
        <title>Phylogenomic resolution of chytrid fungi.</title>
        <authorList>
            <person name="Stajich J.E."/>
            <person name="Amses K."/>
            <person name="Simmons R."/>
            <person name="Seto K."/>
            <person name="Myers J."/>
            <person name="Bonds A."/>
            <person name="Quandt C.A."/>
            <person name="Barry K."/>
            <person name="Liu P."/>
            <person name="Grigoriev I."/>
            <person name="Longcore J.E."/>
            <person name="James T.Y."/>
        </authorList>
    </citation>
    <scope>NUCLEOTIDE SEQUENCE</scope>
    <source>
        <strain evidence="8">JEL0513</strain>
    </source>
</reference>
<dbReference type="CDD" id="cd12320">
    <property type="entry name" value="RRM6_RBM19_RRM5_MRD1"/>
    <property type="match status" value="1"/>
</dbReference>
<evidence type="ECO:0000256" key="1">
    <source>
        <dbReference type="ARBA" id="ARBA00004123"/>
    </source>
</evidence>
<dbReference type="SUPFAM" id="SSF54928">
    <property type="entry name" value="RNA-binding domain, RBD"/>
    <property type="match status" value="4"/>
</dbReference>
<feature type="domain" description="RRM" evidence="7">
    <location>
        <begin position="726"/>
        <end position="810"/>
    </location>
</feature>
<dbReference type="AlphaFoldDB" id="A0AAD5SVH7"/>
<keyword evidence="3 5" id="KW-0694">RNA-binding</keyword>
<dbReference type="GO" id="GO:0005730">
    <property type="term" value="C:nucleolus"/>
    <property type="evidence" value="ECO:0007669"/>
    <property type="project" value="TreeGrafter"/>
</dbReference>
<dbReference type="Pfam" id="PF00076">
    <property type="entry name" value="RRM_1"/>
    <property type="match status" value="4"/>
</dbReference>
<dbReference type="PROSITE" id="PS50102">
    <property type="entry name" value="RRM"/>
    <property type="match status" value="5"/>
</dbReference>
<feature type="domain" description="RRM" evidence="7">
    <location>
        <begin position="836"/>
        <end position="913"/>
    </location>
</feature>
<dbReference type="GO" id="GO:0003729">
    <property type="term" value="F:mRNA binding"/>
    <property type="evidence" value="ECO:0007669"/>
    <property type="project" value="TreeGrafter"/>
</dbReference>
<evidence type="ECO:0000256" key="6">
    <source>
        <dbReference type="SAM" id="MobiDB-lite"/>
    </source>
</evidence>
<feature type="region of interest" description="Disordered" evidence="6">
    <location>
        <begin position="338"/>
        <end position="361"/>
    </location>
</feature>
<dbReference type="InterPro" id="IPR051945">
    <property type="entry name" value="RRM_MRD1_RNA_proc_ribogen"/>
</dbReference>
<dbReference type="CDD" id="cd12565">
    <property type="entry name" value="RRM1_MRD1"/>
    <property type="match status" value="1"/>
</dbReference>
<feature type="compositionally biased region" description="Basic and acidic residues" evidence="6">
    <location>
        <begin position="118"/>
        <end position="142"/>
    </location>
</feature>
<dbReference type="PANTHER" id="PTHR48039">
    <property type="entry name" value="RNA-BINDING MOTIF PROTEIN 14B"/>
    <property type="match status" value="1"/>
</dbReference>
<comment type="caution">
    <text evidence="8">The sequence shown here is derived from an EMBL/GenBank/DDBJ whole genome shotgun (WGS) entry which is preliminary data.</text>
</comment>
<feature type="region of interest" description="Disordered" evidence="6">
    <location>
        <begin position="99"/>
        <end position="157"/>
    </location>
</feature>
<dbReference type="InterPro" id="IPR035979">
    <property type="entry name" value="RBD_domain_sf"/>
</dbReference>
<proteinExistence type="predicted"/>
<evidence type="ECO:0000256" key="2">
    <source>
        <dbReference type="ARBA" id="ARBA00022737"/>
    </source>
</evidence>
<evidence type="ECO:0000313" key="9">
    <source>
        <dbReference type="Proteomes" id="UP001211907"/>
    </source>
</evidence>
<feature type="region of interest" description="Disordered" evidence="6">
    <location>
        <begin position="180"/>
        <end position="246"/>
    </location>
</feature>
<dbReference type="InterPro" id="IPR034423">
    <property type="entry name" value="RBM19_RRM5"/>
</dbReference>
<evidence type="ECO:0000256" key="3">
    <source>
        <dbReference type="ARBA" id="ARBA00022884"/>
    </source>
</evidence>
<feature type="domain" description="RRM" evidence="7">
    <location>
        <begin position="18"/>
        <end position="95"/>
    </location>
</feature>
<dbReference type="EMBL" id="JADGJH010002237">
    <property type="protein sequence ID" value="KAJ3101203.1"/>
    <property type="molecule type" value="Genomic_DNA"/>
</dbReference>
<dbReference type="FunFam" id="3.30.70.330:FF:000738">
    <property type="entry name" value="RNA-binding motif protein 19"/>
    <property type="match status" value="1"/>
</dbReference>
<keyword evidence="4" id="KW-0539">Nucleus</keyword>
<dbReference type="Proteomes" id="UP001211907">
    <property type="component" value="Unassembled WGS sequence"/>
</dbReference>
<feature type="compositionally biased region" description="Acidic residues" evidence="6">
    <location>
        <begin position="944"/>
        <end position="955"/>
    </location>
</feature>
<evidence type="ECO:0000259" key="7">
    <source>
        <dbReference type="PROSITE" id="PS50102"/>
    </source>
</evidence>
<protein>
    <submittedName>
        <fullName evidence="8">RNA-binding protein 19</fullName>
    </submittedName>
</protein>
<evidence type="ECO:0000313" key="8">
    <source>
        <dbReference type="EMBL" id="KAJ3101203.1"/>
    </source>
</evidence>
<keyword evidence="2" id="KW-0677">Repeat</keyword>
<feature type="region of interest" description="Disordered" evidence="6">
    <location>
        <begin position="294"/>
        <end position="317"/>
    </location>
</feature>
<feature type="domain" description="RRM" evidence="7">
    <location>
        <begin position="560"/>
        <end position="632"/>
    </location>
</feature>
<feature type="compositionally biased region" description="Polar residues" evidence="6">
    <location>
        <begin position="345"/>
        <end position="357"/>
    </location>
</feature>
<feature type="region of interest" description="Disordered" evidence="6">
    <location>
        <begin position="925"/>
        <end position="955"/>
    </location>
</feature>
<dbReference type="InterPro" id="IPR012677">
    <property type="entry name" value="Nucleotide-bd_a/b_plait_sf"/>
</dbReference>
<evidence type="ECO:0000256" key="4">
    <source>
        <dbReference type="ARBA" id="ARBA00023242"/>
    </source>
</evidence>
<sequence length="955" mass="106080">MSNGTSPPATTHASNQTSRLMVRNLPKHLTAERLRDHFAQKGAITDIKLAKDKEGKSRRFGFIGFKSEQDAANALKYFNNTFIDTSRIEVVYAKPIGDASIPRPWSKHSEGSSSNARELQKVQNREQVESDRKKPAAVDRKKSSANQSKNFLSELTEAQRNDPKFKEFLDVMRPRGAAKGRTWANDDDVGERDLLWDPPIANITQRDGEDDEDDGLYQDLNLKSSSDENDASEEVTEAVAKPDPVAHDATVSDMEYLRSRMRAKLNDEFFGDEENNADEETAAVIETDSDENFEIEPQNQTPDTTNQTITTGQFPKSSPFISSKGKIAKQIEEMFKEPNFDNKNEPSNSTAILTDSTASKETEATPPVEIIADTGRLFIKNLAFTCTTDDLKLLFGKFGPLSEVHMSIDKETKKPRGYAFILFMLPEHAVKAYTTLDNQIFQGRILEILPGKEKTVAPEEDLTKLTPDASYKKKLEIKKRKEAANEYSWNSLFINSDAVVEAMARKLNVKKRDILDPSSENMAVRLALAETDIINETKTYLEQEGIDLNAFTRTKVRSNTILLAKNIPAGTTAEEIDILFAKFGSLGRVVVPPSGTVAMVEFLEPNECKTAFRRLAYTKFKTLPLFLEFAPVGAFKLAYDSEAERARKLAIKTITSDDDEDDDAKESKKTESDNVQQNIDAKMVKAVAKTTAKKLSKKEALEQAMKPSADFSNAATMDDPDAMPVATLFVKNLSFDTTEDALRKKFAAVGGLRSVRIAAKPDTKKGGGAVLSMGFGFLEFERKEDAVRAVKALQGTDLDGHKLQLKFSNAATKGNSTTNINKRNLNQGEMVNVTGSKLIIRNIPFQATKKDVKQLFSAFGQVKTVRLPLKFDGTHRGFAFVDFLTKQEAKAAFATLGSTHLYGRHLVMEWAEDESSIEALRSKTAKNFTKDGEGGGKRRKVILGDEDQEADVMSD</sequence>
<organism evidence="8 9">
    <name type="scientific">Physocladia obscura</name>
    <dbReference type="NCBI Taxonomy" id="109957"/>
    <lineage>
        <taxon>Eukaryota</taxon>
        <taxon>Fungi</taxon>
        <taxon>Fungi incertae sedis</taxon>
        <taxon>Chytridiomycota</taxon>
        <taxon>Chytridiomycota incertae sedis</taxon>
        <taxon>Chytridiomycetes</taxon>
        <taxon>Chytridiales</taxon>
        <taxon>Chytriomycetaceae</taxon>
        <taxon>Physocladia</taxon>
    </lineage>
</organism>
<feature type="compositionally biased region" description="Acidic residues" evidence="6">
    <location>
        <begin position="227"/>
        <end position="236"/>
    </location>
</feature>
<name>A0AAD5SVH7_9FUNG</name>
<dbReference type="SMART" id="SM00360">
    <property type="entry name" value="RRM"/>
    <property type="match status" value="5"/>
</dbReference>
<dbReference type="InterPro" id="IPR000504">
    <property type="entry name" value="RRM_dom"/>
</dbReference>
<keyword evidence="9" id="KW-1185">Reference proteome</keyword>
<feature type="compositionally biased region" description="Low complexity" evidence="6">
    <location>
        <begin position="297"/>
        <end position="313"/>
    </location>
</feature>
<dbReference type="CDD" id="cd12318">
    <property type="entry name" value="RRM5_RBM19_like"/>
    <property type="match status" value="1"/>
</dbReference>
<feature type="domain" description="RRM" evidence="7">
    <location>
        <begin position="375"/>
        <end position="453"/>
    </location>
</feature>
<evidence type="ECO:0000256" key="5">
    <source>
        <dbReference type="PROSITE-ProRule" id="PRU00176"/>
    </source>
</evidence>
<comment type="subcellular location">
    <subcellularLocation>
        <location evidence="1">Nucleus</location>
    </subcellularLocation>
</comment>
<accession>A0AAD5SVH7</accession>